<dbReference type="Gene3D" id="3.20.20.100">
    <property type="entry name" value="NADP-dependent oxidoreductase domain"/>
    <property type="match status" value="1"/>
</dbReference>
<dbReference type="SUPFAM" id="SSF51430">
    <property type="entry name" value="NAD(P)-linked oxidoreductase"/>
    <property type="match status" value="1"/>
</dbReference>
<dbReference type="EMBL" id="JAJHUN010000008">
    <property type="protein sequence ID" value="KAJ4154052.1"/>
    <property type="molecule type" value="Genomic_DNA"/>
</dbReference>
<evidence type="ECO:0000256" key="3">
    <source>
        <dbReference type="ARBA" id="ARBA00038157"/>
    </source>
</evidence>
<organism evidence="5 6">
    <name type="scientific">Akanthomyces muscarius</name>
    <name type="common">Entomopathogenic fungus</name>
    <name type="synonym">Lecanicillium muscarium</name>
    <dbReference type="NCBI Taxonomy" id="2231603"/>
    <lineage>
        <taxon>Eukaryota</taxon>
        <taxon>Fungi</taxon>
        <taxon>Dikarya</taxon>
        <taxon>Ascomycota</taxon>
        <taxon>Pezizomycotina</taxon>
        <taxon>Sordariomycetes</taxon>
        <taxon>Hypocreomycetidae</taxon>
        <taxon>Hypocreales</taxon>
        <taxon>Cordycipitaceae</taxon>
        <taxon>Akanthomyces</taxon>
    </lineage>
</organism>
<feature type="domain" description="NADP-dependent oxidoreductase" evidence="4">
    <location>
        <begin position="89"/>
        <end position="372"/>
    </location>
</feature>
<dbReference type="GeneID" id="80897675"/>
<reference evidence="5" key="1">
    <citation type="journal article" date="2023" name="Access Microbiol">
        <title>De-novo genome assembly for Akanthomyces muscarius, a biocontrol agent of insect agricultural pests.</title>
        <authorList>
            <person name="Erdos Z."/>
            <person name="Studholme D.J."/>
            <person name="Raymond B."/>
            <person name="Sharma M."/>
        </authorList>
    </citation>
    <scope>NUCLEOTIDE SEQUENCE</scope>
    <source>
        <strain evidence="5">Ve6</strain>
    </source>
</reference>
<evidence type="ECO:0000256" key="1">
    <source>
        <dbReference type="ARBA" id="ARBA00022857"/>
    </source>
</evidence>
<dbReference type="PANTHER" id="PTHR43364">
    <property type="entry name" value="NADH-SPECIFIC METHYLGLYOXAL REDUCTASE-RELATED"/>
    <property type="match status" value="1"/>
</dbReference>
<evidence type="ECO:0000259" key="4">
    <source>
        <dbReference type="Pfam" id="PF00248"/>
    </source>
</evidence>
<keyword evidence="6" id="KW-1185">Reference proteome</keyword>
<dbReference type="InterPro" id="IPR050523">
    <property type="entry name" value="AKR_Detox_Biosynth"/>
</dbReference>
<dbReference type="RefSeq" id="XP_056054710.1">
    <property type="nucleotide sequence ID" value="XM_056197686.1"/>
</dbReference>
<dbReference type="Pfam" id="PF00248">
    <property type="entry name" value="Aldo_ket_red"/>
    <property type="match status" value="1"/>
</dbReference>
<protein>
    <recommendedName>
        <fullName evidence="4">NADP-dependent oxidoreductase domain-containing protein</fullName>
    </recommendedName>
</protein>
<dbReference type="PANTHER" id="PTHR43364:SF7">
    <property type="entry name" value="NADP-DEPENDENT OXIDOREDUCTASE DOMAIN-CONTAINING PROTEIN-RELATED"/>
    <property type="match status" value="1"/>
</dbReference>
<dbReference type="InterPro" id="IPR023210">
    <property type="entry name" value="NADP_OxRdtase_dom"/>
</dbReference>
<evidence type="ECO:0000256" key="2">
    <source>
        <dbReference type="ARBA" id="ARBA00023002"/>
    </source>
</evidence>
<keyword evidence="1" id="KW-0521">NADP</keyword>
<comment type="caution">
    <text evidence="5">The sequence shown here is derived from an EMBL/GenBank/DDBJ whole genome shotgun (WGS) entry which is preliminary data.</text>
</comment>
<dbReference type="GO" id="GO:0016491">
    <property type="term" value="F:oxidoreductase activity"/>
    <property type="evidence" value="ECO:0007669"/>
    <property type="project" value="UniProtKB-KW"/>
</dbReference>
<proteinExistence type="inferred from homology"/>
<comment type="similarity">
    <text evidence="3">Belongs to the aldo/keto reductase family. Aldo/keto reductase 2 subfamily.</text>
</comment>
<dbReference type="KEGG" id="amus:LMH87_010516"/>
<evidence type="ECO:0000313" key="6">
    <source>
        <dbReference type="Proteomes" id="UP001144673"/>
    </source>
</evidence>
<dbReference type="AlphaFoldDB" id="A0A9W8QE63"/>
<gene>
    <name evidence="5" type="ORF">LMH87_010516</name>
</gene>
<dbReference type="Proteomes" id="UP001144673">
    <property type="component" value="Chromosome 5"/>
</dbReference>
<evidence type="ECO:0000313" key="5">
    <source>
        <dbReference type="EMBL" id="KAJ4154052.1"/>
    </source>
</evidence>
<dbReference type="InterPro" id="IPR036812">
    <property type="entry name" value="NAD(P)_OxRdtase_dom_sf"/>
</dbReference>
<accession>A0A9W8QE63</accession>
<name>A0A9W8QE63_AKAMU</name>
<keyword evidence="2" id="KW-0560">Oxidoreductase</keyword>
<sequence>MSEADEVCVPLPRLDWQEHLPAYTKSYGIATSGIFLFLNCGLKHQLALPTELTKSSTCPPTSLLHHRRCPISADTGCSPQLLPWTQWLGECTIETTEEILDYFYEQGGNFIDTANNYQCGESEMRLGEWMKRRGNRDEMVISTKYTTAFVPREGDARIKINLNGCGSKSLQASVAASLEKLQTHYIDLLYVHWWDYSTSIPELMQALNSLVVSGKVLYLGISDAPAWIASKANEYARNHGMCQFSVYQGQWSAAHRDFERDIIPMCRAEGMALAPWGSLGGGKFRNAEQRNAQAGTVSQEYTEEETKVTAALEAVARRKNATPIGVAIAYVMHKAPYVFPVLSGRKVEHVKGNIDALSIELSPVDIKEIEGAAPFDLGFPNNFLWGREVPTAQGNVKFAVLGGNYDHVEDTKPIRPAKAAE</sequence>